<evidence type="ECO:0000313" key="2">
    <source>
        <dbReference type="Proteomes" id="UP000179014"/>
    </source>
</evidence>
<organism evidence="1 2">
    <name type="scientific">Candidatus Kaiserbacteria bacterium GWA2_50_9</name>
    <dbReference type="NCBI Taxonomy" id="1798474"/>
    <lineage>
        <taxon>Bacteria</taxon>
        <taxon>Candidatus Kaiseribacteriota</taxon>
    </lineage>
</organism>
<dbReference type="Proteomes" id="UP000179014">
    <property type="component" value="Unassembled WGS sequence"/>
</dbReference>
<gene>
    <name evidence="1" type="ORF">A2118_02630</name>
</gene>
<dbReference type="EMBL" id="MFKN01000017">
    <property type="protein sequence ID" value="OGG41031.1"/>
    <property type="molecule type" value="Genomic_DNA"/>
</dbReference>
<proteinExistence type="predicted"/>
<evidence type="ECO:0000313" key="1">
    <source>
        <dbReference type="EMBL" id="OGG41031.1"/>
    </source>
</evidence>
<protein>
    <submittedName>
        <fullName evidence="1">Uncharacterized protein</fullName>
    </submittedName>
</protein>
<dbReference type="AlphaFoldDB" id="A0A1F6BVS4"/>
<comment type="caution">
    <text evidence="1">The sequence shown here is derived from an EMBL/GenBank/DDBJ whole genome shotgun (WGS) entry which is preliminary data.</text>
</comment>
<reference evidence="1 2" key="1">
    <citation type="journal article" date="2016" name="Nat. Commun.">
        <title>Thousands of microbial genomes shed light on interconnected biogeochemical processes in an aquifer system.</title>
        <authorList>
            <person name="Anantharaman K."/>
            <person name="Brown C.T."/>
            <person name="Hug L.A."/>
            <person name="Sharon I."/>
            <person name="Castelle C.J."/>
            <person name="Probst A.J."/>
            <person name="Thomas B.C."/>
            <person name="Singh A."/>
            <person name="Wilkins M.J."/>
            <person name="Karaoz U."/>
            <person name="Brodie E.L."/>
            <person name="Williams K.H."/>
            <person name="Hubbard S.S."/>
            <person name="Banfield J.F."/>
        </authorList>
    </citation>
    <scope>NUCLEOTIDE SEQUENCE [LARGE SCALE GENOMIC DNA]</scope>
</reference>
<name>A0A1F6BVS4_9BACT</name>
<accession>A0A1F6BVS4</accession>
<sequence length="206" mass="21696">MNISIIHGKAVKGVILNAKIRATEVIDGEMSGVTKEVEIGPSGDFSVSMPKGIILLQVITRSGSIEKDEALGVDVPLPLDFSFRAAVDLVDVATKSVEVNITAYSEAAVVLAGKAGGLLQKNINRSNSGIANILGIDFLSTEMIQSNDNVRLTNATQAEKKMAILNAAISEMASTDKMGCGAMQTYGEIINCTIAKFADQFSASGW</sequence>
<dbReference type="STRING" id="1798474.A2118_02630"/>